<organism evidence="2 3">
    <name type="scientific">Lactuca saligna</name>
    <name type="common">Willowleaf lettuce</name>
    <dbReference type="NCBI Taxonomy" id="75948"/>
    <lineage>
        <taxon>Eukaryota</taxon>
        <taxon>Viridiplantae</taxon>
        <taxon>Streptophyta</taxon>
        <taxon>Embryophyta</taxon>
        <taxon>Tracheophyta</taxon>
        <taxon>Spermatophyta</taxon>
        <taxon>Magnoliopsida</taxon>
        <taxon>eudicotyledons</taxon>
        <taxon>Gunneridae</taxon>
        <taxon>Pentapetalae</taxon>
        <taxon>asterids</taxon>
        <taxon>campanulids</taxon>
        <taxon>Asterales</taxon>
        <taxon>Asteraceae</taxon>
        <taxon>Cichorioideae</taxon>
        <taxon>Cichorieae</taxon>
        <taxon>Lactucinae</taxon>
        <taxon>Lactuca</taxon>
    </lineage>
</organism>
<dbReference type="EMBL" id="OX465079">
    <property type="protein sequence ID" value="CAI9275983.1"/>
    <property type="molecule type" value="Genomic_DNA"/>
</dbReference>
<evidence type="ECO:0000313" key="3">
    <source>
        <dbReference type="Proteomes" id="UP001177003"/>
    </source>
</evidence>
<feature type="compositionally biased region" description="Pro residues" evidence="1">
    <location>
        <begin position="121"/>
        <end position="135"/>
    </location>
</feature>
<protein>
    <submittedName>
        <fullName evidence="2">Uncharacterized protein</fullName>
    </submittedName>
</protein>
<proteinExistence type="predicted"/>
<accession>A0AA36DYR4</accession>
<evidence type="ECO:0000256" key="1">
    <source>
        <dbReference type="SAM" id="MobiDB-lite"/>
    </source>
</evidence>
<name>A0AA36DYR4_LACSI</name>
<sequence length="174" mass="18561">MSSLTVKMMAGSLPPVTESVGSNAKGPAAAFVKPPTLSLQQVRVKEVEKLEVSTKVSRRDLALFLTAGTLSAVALSSSPQPAEARMSKTEMKKMILEKFKKLREQTGLSKPETEENEKVPDPTPTPTPSLTPTPPTAKKEAPASPIPSEKVSPVPPLPNLQNDKKTVVEATILP</sequence>
<gene>
    <name evidence="2" type="ORF">LSALG_LOCUS15997</name>
</gene>
<feature type="compositionally biased region" description="Basic and acidic residues" evidence="1">
    <location>
        <begin position="111"/>
        <end position="120"/>
    </location>
</feature>
<reference evidence="2" key="1">
    <citation type="submission" date="2023-04" db="EMBL/GenBank/DDBJ databases">
        <authorList>
            <person name="Vijverberg K."/>
            <person name="Xiong W."/>
            <person name="Schranz E."/>
        </authorList>
    </citation>
    <scope>NUCLEOTIDE SEQUENCE</scope>
</reference>
<keyword evidence="3" id="KW-1185">Reference proteome</keyword>
<dbReference type="Proteomes" id="UP001177003">
    <property type="component" value="Chromosome 3"/>
</dbReference>
<evidence type="ECO:0000313" key="2">
    <source>
        <dbReference type="EMBL" id="CAI9275983.1"/>
    </source>
</evidence>
<feature type="region of interest" description="Disordered" evidence="1">
    <location>
        <begin position="99"/>
        <end position="174"/>
    </location>
</feature>
<dbReference type="AlphaFoldDB" id="A0AA36DYR4"/>